<evidence type="ECO:0000313" key="2">
    <source>
        <dbReference type="EMBL" id="MFC7188524.1"/>
    </source>
</evidence>
<keyword evidence="2" id="KW-0489">Methyltransferase</keyword>
<dbReference type="AlphaFoldDB" id="A0ABD5YKK0"/>
<dbReference type="Pfam" id="PF08241">
    <property type="entry name" value="Methyltransf_11"/>
    <property type="match status" value="1"/>
</dbReference>
<dbReference type="RefSeq" id="WP_248903934.1">
    <property type="nucleotide sequence ID" value="NZ_CP109979.1"/>
</dbReference>
<dbReference type="EC" id="2.1.1.-" evidence="2"/>
<dbReference type="SUPFAM" id="SSF53335">
    <property type="entry name" value="S-adenosyl-L-methionine-dependent methyltransferases"/>
    <property type="match status" value="1"/>
</dbReference>
<dbReference type="GeneID" id="76198060"/>
<dbReference type="PANTHER" id="PTHR43861">
    <property type="entry name" value="TRANS-ACONITATE 2-METHYLTRANSFERASE-RELATED"/>
    <property type="match status" value="1"/>
</dbReference>
<dbReference type="GO" id="GO:0008168">
    <property type="term" value="F:methyltransferase activity"/>
    <property type="evidence" value="ECO:0007669"/>
    <property type="project" value="UniProtKB-KW"/>
</dbReference>
<sequence>MDDCVASTIDTYESAAEQYRTRNADRSVVEEFVDQFISALAGNRVLDIGCGPGWESTAFSEHGFDTVGIDLTPAFLQMIQDTAPSVSVARMDMRRLGFADESMDGLWACASFLHVPRSDAQSTLREFQRVLRSDGTLALAVKQGEGEQTGSVYESDERQFVFYTLDDLNERLRNAGFTVDDSSVTTDGWLQFIAKA</sequence>
<dbReference type="GO" id="GO:0032259">
    <property type="term" value="P:methylation"/>
    <property type="evidence" value="ECO:0007669"/>
    <property type="project" value="UniProtKB-KW"/>
</dbReference>
<protein>
    <submittedName>
        <fullName evidence="2">Class I SAM-dependent methyltransferase</fullName>
        <ecNumber evidence="2">2.1.1.-</ecNumber>
    </submittedName>
</protein>
<keyword evidence="3" id="KW-1185">Reference proteome</keyword>
<dbReference type="InterPro" id="IPR013216">
    <property type="entry name" value="Methyltransf_11"/>
</dbReference>
<dbReference type="Proteomes" id="UP001596417">
    <property type="component" value="Unassembled WGS sequence"/>
</dbReference>
<dbReference type="CDD" id="cd02440">
    <property type="entry name" value="AdoMet_MTases"/>
    <property type="match status" value="1"/>
</dbReference>
<dbReference type="PANTHER" id="PTHR43861:SF1">
    <property type="entry name" value="TRANS-ACONITATE 2-METHYLTRANSFERASE"/>
    <property type="match status" value="1"/>
</dbReference>
<gene>
    <name evidence="2" type="ORF">ACFQL7_00725</name>
</gene>
<keyword evidence="2" id="KW-0808">Transferase</keyword>
<dbReference type="Gene3D" id="3.40.50.150">
    <property type="entry name" value="Vaccinia Virus protein VP39"/>
    <property type="match status" value="1"/>
</dbReference>
<evidence type="ECO:0000313" key="3">
    <source>
        <dbReference type="Proteomes" id="UP001596417"/>
    </source>
</evidence>
<evidence type="ECO:0000259" key="1">
    <source>
        <dbReference type="Pfam" id="PF08241"/>
    </source>
</evidence>
<proteinExistence type="predicted"/>
<feature type="domain" description="Methyltransferase type 11" evidence="1">
    <location>
        <begin position="46"/>
        <end position="138"/>
    </location>
</feature>
<reference evidence="2 3" key="1">
    <citation type="journal article" date="2019" name="Int. J. Syst. Evol. Microbiol.">
        <title>The Global Catalogue of Microorganisms (GCM) 10K type strain sequencing project: providing services to taxonomists for standard genome sequencing and annotation.</title>
        <authorList>
            <consortium name="The Broad Institute Genomics Platform"/>
            <consortium name="The Broad Institute Genome Sequencing Center for Infectious Disease"/>
            <person name="Wu L."/>
            <person name="Ma J."/>
        </authorList>
    </citation>
    <scope>NUCLEOTIDE SEQUENCE [LARGE SCALE GENOMIC DNA]</scope>
    <source>
        <strain evidence="2 3">RDMS1</strain>
    </source>
</reference>
<dbReference type="EMBL" id="JBHTAX010000001">
    <property type="protein sequence ID" value="MFC7188524.1"/>
    <property type="molecule type" value="Genomic_DNA"/>
</dbReference>
<comment type="caution">
    <text evidence="2">The sequence shown here is derived from an EMBL/GenBank/DDBJ whole genome shotgun (WGS) entry which is preliminary data.</text>
</comment>
<accession>A0ABD5YKK0</accession>
<organism evidence="2 3">
    <name type="scientific">Halocatena marina</name>
    <dbReference type="NCBI Taxonomy" id="2934937"/>
    <lineage>
        <taxon>Archaea</taxon>
        <taxon>Methanobacteriati</taxon>
        <taxon>Methanobacteriota</taxon>
        <taxon>Stenosarchaea group</taxon>
        <taxon>Halobacteria</taxon>
        <taxon>Halobacteriales</taxon>
        <taxon>Natronomonadaceae</taxon>
        <taxon>Halocatena</taxon>
    </lineage>
</organism>
<name>A0ABD5YKK0_9EURY</name>
<dbReference type="InterPro" id="IPR029063">
    <property type="entry name" value="SAM-dependent_MTases_sf"/>
</dbReference>